<dbReference type="Proteomes" id="UP000664169">
    <property type="component" value="Unassembled WGS sequence"/>
</dbReference>
<evidence type="ECO:0000313" key="3">
    <source>
        <dbReference type="Proteomes" id="UP000664169"/>
    </source>
</evidence>
<feature type="signal peptide" evidence="1">
    <location>
        <begin position="1"/>
        <end position="17"/>
    </location>
</feature>
<dbReference type="AlphaFoldDB" id="A0A8H3F8N6"/>
<protein>
    <submittedName>
        <fullName evidence="2">Uncharacterized protein</fullName>
    </submittedName>
</protein>
<gene>
    <name evidence="2" type="ORF">GOMPHAMPRED_001677</name>
</gene>
<dbReference type="OrthoDB" id="5089392at2759"/>
<evidence type="ECO:0000313" key="2">
    <source>
        <dbReference type="EMBL" id="CAF9919095.1"/>
    </source>
</evidence>
<evidence type="ECO:0000256" key="1">
    <source>
        <dbReference type="SAM" id="SignalP"/>
    </source>
</evidence>
<organism evidence="2 3">
    <name type="scientific">Gomphillus americanus</name>
    <dbReference type="NCBI Taxonomy" id="1940652"/>
    <lineage>
        <taxon>Eukaryota</taxon>
        <taxon>Fungi</taxon>
        <taxon>Dikarya</taxon>
        <taxon>Ascomycota</taxon>
        <taxon>Pezizomycotina</taxon>
        <taxon>Lecanoromycetes</taxon>
        <taxon>OSLEUM clade</taxon>
        <taxon>Ostropomycetidae</taxon>
        <taxon>Ostropales</taxon>
        <taxon>Graphidaceae</taxon>
        <taxon>Gomphilloideae</taxon>
        <taxon>Gomphillus</taxon>
    </lineage>
</organism>
<reference evidence="2" key="1">
    <citation type="submission" date="2021-03" db="EMBL/GenBank/DDBJ databases">
        <authorList>
            <person name="Tagirdzhanova G."/>
        </authorList>
    </citation>
    <scope>NUCLEOTIDE SEQUENCE</scope>
</reference>
<proteinExistence type="predicted"/>
<accession>A0A8H3F8N6</accession>
<comment type="caution">
    <text evidence="2">The sequence shown here is derived from an EMBL/GenBank/DDBJ whole genome shotgun (WGS) entry which is preliminary data.</text>
</comment>
<name>A0A8H3F8N6_9LECA</name>
<sequence>MLLLASFTAALAAGAAAQSISAAKTVSNINGITSMSSALDKTAKTVTLLNGFQTGPQVIDGFNAIVQTATKDYNEMNGGKQKRSETPKHPHWNVARQSTKYTVKEQDAVCNAFIDFVKVHQALLATVIGKHGILEVTGVAYQMAAVLRSVEGVVDEIAFTLIAEVPHCAAKANAQKKQLDQSLQKSIDTYADGLP</sequence>
<keyword evidence="3" id="KW-1185">Reference proteome</keyword>
<keyword evidence="1" id="KW-0732">Signal</keyword>
<dbReference type="Pfam" id="PF17615">
    <property type="entry name" value="C166"/>
    <property type="match status" value="1"/>
</dbReference>
<dbReference type="EMBL" id="CAJPDQ010000014">
    <property type="protein sequence ID" value="CAF9919095.1"/>
    <property type="molecule type" value="Genomic_DNA"/>
</dbReference>
<feature type="chain" id="PRO_5034323066" evidence="1">
    <location>
        <begin position="18"/>
        <end position="195"/>
    </location>
</feature>